<reference evidence="2 3" key="1">
    <citation type="submission" date="2016-12" db="EMBL/GenBank/DDBJ databases">
        <authorList>
            <person name="Song W.-J."/>
            <person name="Kurnit D.M."/>
        </authorList>
    </citation>
    <scope>NUCLEOTIDE SEQUENCE [LARGE SCALE GENOMIC DNA]</scope>
    <source>
        <strain evidence="2 3">175</strain>
    </source>
</reference>
<feature type="signal peptide" evidence="1">
    <location>
        <begin position="1"/>
        <end position="22"/>
    </location>
</feature>
<dbReference type="STRING" id="1760988.SAMN02949497_1340"/>
<keyword evidence="3" id="KW-1185">Reference proteome</keyword>
<sequence>MSKMPRILLLAALTALSTAAPASPPPAQGALSVANAPVPPADDYGDKVRLKLASGIMNMMTGFVEVPKNMINTANNTSSYGSAFDRGGYVLWGITGGGLKGAMHMLGRTLAGLTDFVTCFVPTEPITHPAFVWQNFYTDTQYGPYFKVDSQPKPAAPAPRK</sequence>
<dbReference type="Proteomes" id="UP000192923">
    <property type="component" value="Unassembled WGS sequence"/>
</dbReference>
<evidence type="ECO:0000313" key="2">
    <source>
        <dbReference type="EMBL" id="SMF94038.1"/>
    </source>
</evidence>
<name>A0A1Y6CTT0_9GAMM</name>
<organism evidence="2 3">
    <name type="scientific">Methylomagnum ishizawai</name>
    <dbReference type="NCBI Taxonomy" id="1760988"/>
    <lineage>
        <taxon>Bacteria</taxon>
        <taxon>Pseudomonadati</taxon>
        <taxon>Pseudomonadota</taxon>
        <taxon>Gammaproteobacteria</taxon>
        <taxon>Methylococcales</taxon>
        <taxon>Methylococcaceae</taxon>
        <taxon>Methylomagnum</taxon>
    </lineage>
</organism>
<evidence type="ECO:0000313" key="3">
    <source>
        <dbReference type="Proteomes" id="UP000192923"/>
    </source>
</evidence>
<dbReference type="InterPro" id="IPR023824">
    <property type="entry name" value="CHP04073_exosortase-affil"/>
</dbReference>
<accession>A0A1Y6CTT0</accession>
<proteinExistence type="predicted"/>
<feature type="chain" id="PRO_5012599468" evidence="1">
    <location>
        <begin position="23"/>
        <end position="161"/>
    </location>
</feature>
<protein>
    <submittedName>
        <fullName evidence="2">Putative exosortase-associated protein, TIGR04073 family</fullName>
    </submittedName>
</protein>
<dbReference type="AlphaFoldDB" id="A0A1Y6CTT0"/>
<gene>
    <name evidence="2" type="ORF">SAMN02949497_1340</name>
</gene>
<dbReference type="EMBL" id="FXAM01000001">
    <property type="protein sequence ID" value="SMF94038.1"/>
    <property type="molecule type" value="Genomic_DNA"/>
</dbReference>
<dbReference type="NCBIfam" id="TIGR04073">
    <property type="entry name" value="exo_TIGR04073"/>
    <property type="match status" value="1"/>
</dbReference>
<evidence type="ECO:0000256" key="1">
    <source>
        <dbReference type="SAM" id="SignalP"/>
    </source>
</evidence>
<keyword evidence="1" id="KW-0732">Signal</keyword>